<name>A0ACB8FCU7_9SAUR</name>
<protein>
    <submittedName>
        <fullName evidence="1">Uncharacterized protein</fullName>
    </submittedName>
</protein>
<evidence type="ECO:0000313" key="2">
    <source>
        <dbReference type="Proteomes" id="UP000827872"/>
    </source>
</evidence>
<dbReference type="EMBL" id="CM037622">
    <property type="protein sequence ID" value="KAH8003024.1"/>
    <property type="molecule type" value="Genomic_DNA"/>
</dbReference>
<evidence type="ECO:0000313" key="1">
    <source>
        <dbReference type="EMBL" id="KAH8003024.1"/>
    </source>
</evidence>
<gene>
    <name evidence="1" type="ORF">K3G42_008825</name>
</gene>
<proteinExistence type="predicted"/>
<comment type="caution">
    <text evidence="1">The sequence shown here is derived from an EMBL/GenBank/DDBJ whole genome shotgun (WGS) entry which is preliminary data.</text>
</comment>
<dbReference type="Proteomes" id="UP000827872">
    <property type="component" value="Linkage Group LG09"/>
</dbReference>
<organism evidence="1 2">
    <name type="scientific">Sphaerodactylus townsendi</name>
    <dbReference type="NCBI Taxonomy" id="933632"/>
    <lineage>
        <taxon>Eukaryota</taxon>
        <taxon>Metazoa</taxon>
        <taxon>Chordata</taxon>
        <taxon>Craniata</taxon>
        <taxon>Vertebrata</taxon>
        <taxon>Euteleostomi</taxon>
        <taxon>Lepidosauria</taxon>
        <taxon>Squamata</taxon>
        <taxon>Bifurcata</taxon>
        <taxon>Gekkota</taxon>
        <taxon>Sphaerodactylidae</taxon>
        <taxon>Sphaerodactylus</taxon>
    </lineage>
</organism>
<sequence>MFPYQLQPNESISYRLWGLILLTEGESPQTGLRWDFGSVSPRHSQAARRRTPRIQRHTSHPPGLLESGSFPPTLIWVPISSDLYCNSSGLPPPNTCCFAKYR</sequence>
<accession>A0ACB8FCU7</accession>
<keyword evidence="2" id="KW-1185">Reference proteome</keyword>
<reference evidence="1" key="1">
    <citation type="submission" date="2021-08" db="EMBL/GenBank/DDBJ databases">
        <title>The first chromosome-level gecko genome reveals the dynamic sex chromosomes of Neotropical dwarf geckos (Sphaerodactylidae: Sphaerodactylus).</title>
        <authorList>
            <person name="Pinto B.J."/>
            <person name="Keating S.E."/>
            <person name="Gamble T."/>
        </authorList>
    </citation>
    <scope>NUCLEOTIDE SEQUENCE</scope>
    <source>
        <strain evidence="1">TG3544</strain>
    </source>
</reference>